<evidence type="ECO:0000256" key="1">
    <source>
        <dbReference type="SAM" id="Coils"/>
    </source>
</evidence>
<keyword evidence="3" id="KW-1185">Reference proteome</keyword>
<accession>A0ABS7NTB9</accession>
<dbReference type="SUPFAM" id="SSF46689">
    <property type="entry name" value="Homeodomain-like"/>
    <property type="match status" value="1"/>
</dbReference>
<dbReference type="EMBL" id="JABUKG010000009">
    <property type="protein sequence ID" value="MBY6321260.1"/>
    <property type="molecule type" value="Genomic_DNA"/>
</dbReference>
<dbReference type="Proteomes" id="UP001520140">
    <property type="component" value="Unassembled WGS sequence"/>
</dbReference>
<evidence type="ECO:0000313" key="2">
    <source>
        <dbReference type="EMBL" id="MBY6321260.1"/>
    </source>
</evidence>
<sequence length="120" mass="13045">MRAEYTAEVKEWALETYRSSRPNYPSRDQCVTAIADQIGAHVNTVNRWIKLEFGPSRAPAADEVVAKLRAAEAEIERLLRVNRDLSDRLAAASPRSITAEAGTGALGSTQLHGVQLGGAR</sequence>
<dbReference type="Gene3D" id="1.10.10.10">
    <property type="entry name" value="Winged helix-like DNA-binding domain superfamily/Winged helix DNA-binding domain"/>
    <property type="match status" value="1"/>
</dbReference>
<proteinExistence type="predicted"/>
<name>A0ABS7NTB9_9NOCA</name>
<protein>
    <submittedName>
        <fullName evidence="2">Transposase</fullName>
    </submittedName>
</protein>
<gene>
    <name evidence="2" type="ORF">HQ605_10525</name>
</gene>
<feature type="coiled-coil region" evidence="1">
    <location>
        <begin position="61"/>
        <end position="88"/>
    </location>
</feature>
<keyword evidence="1" id="KW-0175">Coiled coil</keyword>
<dbReference type="RefSeq" id="WP_068103779.1">
    <property type="nucleotide sequence ID" value="NZ_JABUKE010000008.1"/>
</dbReference>
<organism evidence="2 3">
    <name type="scientific">Rhodococcoides kroppenstedtii</name>
    <dbReference type="NCBI Taxonomy" id="293050"/>
    <lineage>
        <taxon>Bacteria</taxon>
        <taxon>Bacillati</taxon>
        <taxon>Actinomycetota</taxon>
        <taxon>Actinomycetes</taxon>
        <taxon>Mycobacteriales</taxon>
        <taxon>Nocardiaceae</taxon>
        <taxon>Rhodococcoides</taxon>
    </lineage>
</organism>
<dbReference type="InterPro" id="IPR036388">
    <property type="entry name" value="WH-like_DNA-bd_sf"/>
</dbReference>
<reference evidence="2 3" key="1">
    <citation type="submission" date="2020-06" db="EMBL/GenBank/DDBJ databases">
        <title>Taxonomy, biology and ecology of Rhodococcus bacteria occurring in California pistachio and other woody hosts as revealed by genome sequence analyses.</title>
        <authorList>
            <person name="Gai Y."/>
            <person name="Riely B."/>
        </authorList>
    </citation>
    <scope>NUCLEOTIDE SEQUENCE [LARGE SCALE GENOMIC DNA]</scope>
    <source>
        <strain evidence="2 3">BP-284</strain>
    </source>
</reference>
<comment type="caution">
    <text evidence="2">The sequence shown here is derived from an EMBL/GenBank/DDBJ whole genome shotgun (WGS) entry which is preliminary data.</text>
</comment>
<dbReference type="InterPro" id="IPR009057">
    <property type="entry name" value="Homeodomain-like_sf"/>
</dbReference>
<evidence type="ECO:0000313" key="3">
    <source>
        <dbReference type="Proteomes" id="UP001520140"/>
    </source>
</evidence>